<reference evidence="1" key="1">
    <citation type="submission" date="2014-11" db="EMBL/GenBank/DDBJ databases">
        <authorList>
            <person name="Amaro Gonzalez C."/>
        </authorList>
    </citation>
    <scope>NUCLEOTIDE SEQUENCE</scope>
</reference>
<accession>A0A0E9R8S3</accession>
<organism evidence="1">
    <name type="scientific">Anguilla anguilla</name>
    <name type="common">European freshwater eel</name>
    <name type="synonym">Muraena anguilla</name>
    <dbReference type="NCBI Taxonomy" id="7936"/>
    <lineage>
        <taxon>Eukaryota</taxon>
        <taxon>Metazoa</taxon>
        <taxon>Chordata</taxon>
        <taxon>Craniata</taxon>
        <taxon>Vertebrata</taxon>
        <taxon>Euteleostomi</taxon>
        <taxon>Actinopterygii</taxon>
        <taxon>Neopterygii</taxon>
        <taxon>Teleostei</taxon>
        <taxon>Anguilliformes</taxon>
        <taxon>Anguillidae</taxon>
        <taxon>Anguilla</taxon>
    </lineage>
</organism>
<proteinExistence type="predicted"/>
<dbReference type="EMBL" id="GBXM01083712">
    <property type="protein sequence ID" value="JAH24865.1"/>
    <property type="molecule type" value="Transcribed_RNA"/>
</dbReference>
<reference evidence="1" key="2">
    <citation type="journal article" date="2015" name="Fish Shellfish Immunol.">
        <title>Early steps in the European eel (Anguilla anguilla)-Vibrio vulnificus interaction in the gills: Role of the RtxA13 toxin.</title>
        <authorList>
            <person name="Callol A."/>
            <person name="Pajuelo D."/>
            <person name="Ebbesson L."/>
            <person name="Teles M."/>
            <person name="MacKenzie S."/>
            <person name="Amaro C."/>
        </authorList>
    </citation>
    <scope>NUCLEOTIDE SEQUENCE</scope>
</reference>
<name>A0A0E9R8S3_ANGAN</name>
<protein>
    <submittedName>
        <fullName evidence="1">Uncharacterized protein</fullName>
    </submittedName>
</protein>
<evidence type="ECO:0000313" key="1">
    <source>
        <dbReference type="EMBL" id="JAH24865.1"/>
    </source>
</evidence>
<sequence>MGLKRRQMFFVTPLLESFRYRIPRTHVCKNRTK</sequence>
<dbReference type="AlphaFoldDB" id="A0A0E9R8S3"/>